<name>A0A2N0HKS0_9SPHN</name>
<protein>
    <submittedName>
        <fullName evidence="1">Uncharacterized protein</fullName>
    </submittedName>
</protein>
<gene>
    <name evidence="1" type="ORF">B0I00_1799</name>
</gene>
<proteinExistence type="predicted"/>
<evidence type="ECO:0000313" key="2">
    <source>
        <dbReference type="Proteomes" id="UP000232587"/>
    </source>
</evidence>
<evidence type="ECO:0000313" key="1">
    <source>
        <dbReference type="EMBL" id="PKB19563.1"/>
    </source>
</evidence>
<dbReference type="AlphaFoldDB" id="A0A2N0HKS0"/>
<comment type="caution">
    <text evidence="1">The sequence shown here is derived from an EMBL/GenBank/DDBJ whole genome shotgun (WGS) entry which is preliminary data.</text>
</comment>
<dbReference type="Proteomes" id="UP000232587">
    <property type="component" value="Unassembled WGS sequence"/>
</dbReference>
<reference evidence="1 2" key="1">
    <citation type="submission" date="2017-11" db="EMBL/GenBank/DDBJ databases">
        <title>Genomic Encyclopedia of Type Strains, Phase III (KMG-III): the genomes of soil and plant-associated and newly described type strains.</title>
        <authorList>
            <person name="Whitman W."/>
        </authorList>
    </citation>
    <scope>NUCLEOTIDE SEQUENCE [LARGE SCALE GENOMIC DNA]</scope>
    <source>
        <strain evidence="1 2">CGMCC 1.12274</strain>
    </source>
</reference>
<keyword evidence="2" id="KW-1185">Reference proteome</keyword>
<organism evidence="1 2">
    <name type="scientific">Novosphingobium kunmingense</name>
    <dbReference type="NCBI Taxonomy" id="1211806"/>
    <lineage>
        <taxon>Bacteria</taxon>
        <taxon>Pseudomonadati</taxon>
        <taxon>Pseudomonadota</taxon>
        <taxon>Alphaproteobacteria</taxon>
        <taxon>Sphingomonadales</taxon>
        <taxon>Sphingomonadaceae</taxon>
        <taxon>Novosphingobium</taxon>
    </lineage>
</organism>
<sequence>MALVAAAGVALLVRGRSAEPAAGPVGLFTNLPILWNEEADVADLLKSSETPHWARAVLARQGPIMALDTLDAPGGKGPLGGLSRLVMAQPRALGPGENVALDTWVRGGGRLLLLADPALTEDSHFAIGDPRRPQAVVLLSPILKRWGLELRFDEAQAFGDHDVQVGGTSVPVNLAGSFIAIDAKACAVEADGVLATCRIGAGRLTALADAAVLAREDEDGGREEAFAALLGRAFRD</sequence>
<accession>A0A2N0HKS0</accession>
<dbReference type="EMBL" id="PHUF01000003">
    <property type="protein sequence ID" value="PKB19563.1"/>
    <property type="molecule type" value="Genomic_DNA"/>
</dbReference>